<proteinExistence type="predicted"/>
<feature type="compositionally biased region" description="Polar residues" evidence="1">
    <location>
        <begin position="427"/>
        <end position="438"/>
    </location>
</feature>
<reference evidence="3" key="1">
    <citation type="submission" date="2013-09" db="EMBL/GenBank/DDBJ databases">
        <title>The Genome Sequence of Anopheles maculatus species B.</title>
        <authorList>
            <consortium name="The Broad Institute Genomics Platform"/>
            <person name="Neafsey D.E."/>
            <person name="Besansky N."/>
            <person name="Howell P."/>
            <person name="Walton C."/>
            <person name="Young S.K."/>
            <person name="Zeng Q."/>
            <person name="Gargeya S."/>
            <person name="Fitzgerald M."/>
            <person name="Haas B."/>
            <person name="Abouelleil A."/>
            <person name="Allen A.W."/>
            <person name="Alvarado L."/>
            <person name="Arachchi H.M."/>
            <person name="Berlin A.M."/>
            <person name="Chapman S.B."/>
            <person name="Gainer-Dewar J."/>
            <person name="Goldberg J."/>
            <person name="Griggs A."/>
            <person name="Gujja S."/>
            <person name="Hansen M."/>
            <person name="Howarth C."/>
            <person name="Imamovic A."/>
            <person name="Ireland A."/>
            <person name="Larimer J."/>
            <person name="McCowan C."/>
            <person name="Murphy C."/>
            <person name="Pearson M."/>
            <person name="Poon T.W."/>
            <person name="Priest M."/>
            <person name="Roberts A."/>
            <person name="Saif S."/>
            <person name="Shea T."/>
            <person name="Sisk P."/>
            <person name="Sykes S."/>
            <person name="Wortman J."/>
            <person name="Nusbaum C."/>
            <person name="Birren B."/>
        </authorList>
    </citation>
    <scope>NUCLEOTIDE SEQUENCE [LARGE SCALE GENOMIC DNA]</scope>
    <source>
        <strain evidence="3">maculatus3</strain>
    </source>
</reference>
<dbReference type="VEuPathDB" id="VectorBase:AMAM022966"/>
<feature type="compositionally biased region" description="Low complexity" evidence="1">
    <location>
        <begin position="179"/>
        <end position="194"/>
    </location>
</feature>
<feature type="region of interest" description="Disordered" evidence="1">
    <location>
        <begin position="163"/>
        <end position="196"/>
    </location>
</feature>
<evidence type="ECO:0000313" key="3">
    <source>
        <dbReference type="Proteomes" id="UP000075901"/>
    </source>
</evidence>
<sequence length="676" mass="69587">MKHLNNHQQQQHPFVGSPTQQHLLSSGSSVPQPHVVPTVSIASGGGILTSTSNSIGSSAATTTMQQQPRLSNVTLKPLAVMKQQQQQQQPSAAVNVSLKAVRNSPSSSQKGANVSSSMFYMKSNSSGTTASVATSSGSPLELQQMGSVYTTSTAQAVYHNNNPQATTIQQPGPMMIPVSSYGQQSTGSSSSSSSAPLNSIKLTAPIHHILGGSKQSGSSVGVNMLKSGKNQLIQIHQVSSQSRTQSPQLPAQGGTYIGAGGQQQVVLQQSPHTTPGAGGTAMMLNVPTSLAGGSKVSSGSRFTPSSTSAISSTGNYIVSSSSASGLGVFGTSATLTTTTSTPISSSAIGHKGLSNLYTAAATVGGYDQQTFAEAVSKYGGGKGSSNSLSSAMNTPAGPPSGGSPSAVKSGKSGAAGGGRGRHNSGSQFQLHSTSSLASSPPVAGVSQHYAALEHQPNIAVEQQALVNHTASSPSSYRYAYSSSPSGITSTRTVTTTPTGPSPSVDADMIYLNGQSDETATARILQSLSQKSHETSGSAAKMMYSINRNHSYDPAQPSGTSGTTVITGRHRYDSTSSTDGRRMSGSVEATTILYADSIPLKECHTTSTIAHGTATHYPARDDEEGNSVEVRPGPVDPSAGLFYILQAIMQDHTYCEPMSTNVTDHHHHHHQNAYPVP</sequence>
<feature type="compositionally biased region" description="Polar residues" evidence="1">
    <location>
        <begin position="1"/>
        <end position="31"/>
    </location>
</feature>
<keyword evidence="3" id="KW-1185">Reference proteome</keyword>
<feature type="region of interest" description="Disordered" evidence="1">
    <location>
        <begin position="1"/>
        <end position="37"/>
    </location>
</feature>
<feature type="compositionally biased region" description="Low complexity" evidence="1">
    <location>
        <begin position="402"/>
        <end position="412"/>
    </location>
</feature>
<dbReference type="AlphaFoldDB" id="A0A182TAL0"/>
<feature type="region of interest" description="Disordered" evidence="1">
    <location>
        <begin position="378"/>
        <end position="442"/>
    </location>
</feature>
<feature type="region of interest" description="Disordered" evidence="1">
    <location>
        <begin position="474"/>
        <end position="504"/>
    </location>
</feature>
<organism evidence="2 3">
    <name type="scientific">Anopheles maculatus</name>
    <dbReference type="NCBI Taxonomy" id="74869"/>
    <lineage>
        <taxon>Eukaryota</taxon>
        <taxon>Metazoa</taxon>
        <taxon>Ecdysozoa</taxon>
        <taxon>Arthropoda</taxon>
        <taxon>Hexapoda</taxon>
        <taxon>Insecta</taxon>
        <taxon>Pterygota</taxon>
        <taxon>Neoptera</taxon>
        <taxon>Endopterygota</taxon>
        <taxon>Diptera</taxon>
        <taxon>Nematocera</taxon>
        <taxon>Culicoidea</taxon>
        <taxon>Culicidae</taxon>
        <taxon>Anophelinae</taxon>
        <taxon>Anopheles</taxon>
        <taxon>Anopheles maculatus group</taxon>
    </lineage>
</organism>
<feature type="compositionally biased region" description="Polar residues" evidence="1">
    <location>
        <begin position="556"/>
        <end position="565"/>
    </location>
</feature>
<reference evidence="2" key="2">
    <citation type="submission" date="2020-05" db="UniProtKB">
        <authorList>
            <consortium name="EnsemblMetazoa"/>
        </authorList>
    </citation>
    <scope>IDENTIFICATION</scope>
    <source>
        <strain evidence="2">maculatus3</strain>
    </source>
</reference>
<dbReference type="EnsemblMetazoa" id="AMAM022966-RA">
    <property type="protein sequence ID" value="AMAM022966-PA"/>
    <property type="gene ID" value="AMAM022966"/>
</dbReference>
<accession>A0A182TAL0</accession>
<evidence type="ECO:0000256" key="1">
    <source>
        <dbReference type="SAM" id="MobiDB-lite"/>
    </source>
</evidence>
<name>A0A182TAL0_9DIPT</name>
<protein>
    <submittedName>
        <fullName evidence="2">Uncharacterized protein</fullName>
    </submittedName>
</protein>
<evidence type="ECO:0000313" key="2">
    <source>
        <dbReference type="EnsemblMetazoa" id="AMAM022966-PA"/>
    </source>
</evidence>
<dbReference type="Proteomes" id="UP000075901">
    <property type="component" value="Unassembled WGS sequence"/>
</dbReference>
<feature type="region of interest" description="Disordered" evidence="1">
    <location>
        <begin position="550"/>
        <end position="583"/>
    </location>
</feature>